<dbReference type="PANTHER" id="PTHR12358:SF31">
    <property type="entry name" value="ACYLGLYCEROL KINASE, MITOCHONDRIAL"/>
    <property type="match status" value="1"/>
</dbReference>
<evidence type="ECO:0000313" key="9">
    <source>
        <dbReference type="Proteomes" id="UP000182334"/>
    </source>
</evidence>
<dbReference type="STRING" id="45354.A0A1L0BAY9"/>
<proteinExistence type="predicted"/>
<evidence type="ECO:0000313" key="7">
    <source>
        <dbReference type="EMBL" id="SGZ58229.1"/>
    </source>
</evidence>
<keyword evidence="1" id="KW-0808">Transferase</keyword>
<keyword evidence="9" id="KW-1185">Reference proteome</keyword>
<dbReference type="AlphaFoldDB" id="A0A1L0BAY9"/>
<dbReference type="GO" id="GO:0005524">
    <property type="term" value="F:ATP binding"/>
    <property type="evidence" value="ECO:0007669"/>
    <property type="project" value="UniProtKB-KW"/>
</dbReference>
<dbReference type="SUPFAM" id="SSF111331">
    <property type="entry name" value="NAD kinase/diacylglycerol kinase-like"/>
    <property type="match status" value="1"/>
</dbReference>
<organism evidence="6 9">
    <name type="scientific">Sungouiella intermedia</name>
    <dbReference type="NCBI Taxonomy" id="45354"/>
    <lineage>
        <taxon>Eukaryota</taxon>
        <taxon>Fungi</taxon>
        <taxon>Dikarya</taxon>
        <taxon>Ascomycota</taxon>
        <taxon>Saccharomycotina</taxon>
        <taxon>Pichiomycetes</taxon>
        <taxon>Metschnikowiaceae</taxon>
        <taxon>Sungouiella</taxon>
    </lineage>
</organism>
<keyword evidence="4" id="KW-0067">ATP-binding</keyword>
<evidence type="ECO:0000256" key="2">
    <source>
        <dbReference type="ARBA" id="ARBA00022741"/>
    </source>
</evidence>
<dbReference type="SMART" id="SM00046">
    <property type="entry name" value="DAGKc"/>
    <property type="match status" value="1"/>
</dbReference>
<dbReference type="OrthoDB" id="3853857at2759"/>
<evidence type="ECO:0000259" key="5">
    <source>
        <dbReference type="PROSITE" id="PS50146"/>
    </source>
</evidence>
<evidence type="ECO:0000256" key="3">
    <source>
        <dbReference type="ARBA" id="ARBA00022777"/>
    </source>
</evidence>
<dbReference type="GO" id="GO:0016020">
    <property type="term" value="C:membrane"/>
    <property type="evidence" value="ECO:0007669"/>
    <property type="project" value="TreeGrafter"/>
</dbReference>
<dbReference type="EMBL" id="LT635769">
    <property type="protein sequence ID" value="SGZ58229.1"/>
    <property type="molecule type" value="Genomic_DNA"/>
</dbReference>
<reference evidence="8 9" key="1">
    <citation type="submission" date="2016-10" db="EMBL/GenBank/DDBJ databases">
        <authorList>
            <person name="de Groot N.N."/>
        </authorList>
    </citation>
    <scope>NUCLEOTIDE SEQUENCE [LARGE SCALE GENOMIC DNA]</scope>
    <source>
        <strain evidence="6 9">CBS 141442</strain>
        <strain evidence="7 8">PYCC 4715</strain>
    </source>
</reference>
<dbReference type="Proteomes" id="UP000182334">
    <property type="component" value="Chromosome I"/>
</dbReference>
<evidence type="ECO:0000313" key="8">
    <source>
        <dbReference type="Proteomes" id="UP000182259"/>
    </source>
</evidence>
<name>A0A1L0BAY9_9ASCO</name>
<dbReference type="InterPro" id="IPR001206">
    <property type="entry name" value="Diacylglycerol_kinase_cat_dom"/>
</dbReference>
<dbReference type="Pfam" id="PF19279">
    <property type="entry name" value="YegS_C"/>
    <property type="match status" value="1"/>
</dbReference>
<dbReference type="EMBL" id="LT635756">
    <property type="protein sequence ID" value="SGZ47802.1"/>
    <property type="molecule type" value="Genomic_DNA"/>
</dbReference>
<evidence type="ECO:0000256" key="4">
    <source>
        <dbReference type="ARBA" id="ARBA00022840"/>
    </source>
</evidence>
<dbReference type="Pfam" id="PF00781">
    <property type="entry name" value="DAGK_cat"/>
    <property type="match status" value="1"/>
</dbReference>
<evidence type="ECO:0000313" key="6">
    <source>
        <dbReference type="EMBL" id="SGZ47802.1"/>
    </source>
</evidence>
<dbReference type="Proteomes" id="UP000182259">
    <property type="component" value="Chromosome VI"/>
</dbReference>
<dbReference type="GO" id="GO:0001727">
    <property type="term" value="F:lipid kinase activity"/>
    <property type="evidence" value="ECO:0007669"/>
    <property type="project" value="TreeGrafter"/>
</dbReference>
<dbReference type="GO" id="GO:0046512">
    <property type="term" value="P:sphingosine biosynthetic process"/>
    <property type="evidence" value="ECO:0007669"/>
    <property type="project" value="TreeGrafter"/>
</dbReference>
<dbReference type="PANTHER" id="PTHR12358">
    <property type="entry name" value="SPHINGOSINE KINASE"/>
    <property type="match status" value="1"/>
</dbReference>
<feature type="domain" description="DAGKc" evidence="5">
    <location>
        <begin position="114"/>
        <end position="253"/>
    </location>
</feature>
<accession>A0A1L0BAY9</accession>
<dbReference type="GO" id="GO:0005737">
    <property type="term" value="C:cytoplasm"/>
    <property type="evidence" value="ECO:0007669"/>
    <property type="project" value="TreeGrafter"/>
</dbReference>
<keyword evidence="3" id="KW-0418">Kinase</keyword>
<dbReference type="InterPro" id="IPR045540">
    <property type="entry name" value="YegS/DAGK_C"/>
</dbReference>
<evidence type="ECO:0000256" key="1">
    <source>
        <dbReference type="ARBA" id="ARBA00022679"/>
    </source>
</evidence>
<dbReference type="InterPro" id="IPR050187">
    <property type="entry name" value="Lipid_Phosphate_FormReg"/>
</dbReference>
<gene>
    <name evidence="7" type="ORF">SAMEA4029009_CIC11G00000005373</name>
    <name evidence="6" type="ORF">SAMEA4029010_CIC11G00000005537</name>
</gene>
<sequence length="487" mass="54299">MSSENLLGRSSVRARLDSDGIFTGNQQLHDPPQSTFLGCIPIPTTEVQTHIPFKNILWCQNVETDDASFDISYVVEHQNSVSVHHATVELQLLANQTKQDLTNQVLRMAYGESKVRPSVLVVLNNHGGQGHALSLYKKEVLPVLSAAHVDITFMETKYSKHAVEIGREVDINKFDVVACCSGDGIPHEVINGMYERLDRVQAFEKLAIAQIPCGSGNAFSLSSHGSNKPGVAAFHMLKLTRAQLDLMAVTQGVGVDERTKLSFLSQAYGVIADSDIGTEHLRWMGAIRFELGIMHKVFTKAKYPCDLFVSYATKEQDEIQQHVDKHLQNSTPYRKLSEESFQLKFPGLDQPPPSSWEQVPTSTTDYLNIFYVGNMPYMLSDAQFFPAALPDDGLMDLVITKTSIPLLTTAKILTSVDNGAHVQSPHTHHAKISAYRLVPRINDSQRHYISVDGESFPFEPIQVEIFPRMLTVLLQEGTFVKTTFTER</sequence>
<dbReference type="Gene3D" id="2.60.200.40">
    <property type="match status" value="1"/>
</dbReference>
<dbReference type="Gene3D" id="3.40.50.10330">
    <property type="entry name" value="Probable inorganic polyphosphate/atp-NAD kinase, domain 1"/>
    <property type="match status" value="1"/>
</dbReference>
<dbReference type="InterPro" id="IPR016064">
    <property type="entry name" value="NAD/diacylglycerol_kinase_sf"/>
</dbReference>
<keyword evidence="2" id="KW-0547">Nucleotide-binding</keyword>
<dbReference type="PROSITE" id="PS50146">
    <property type="entry name" value="DAGK"/>
    <property type="match status" value="1"/>
</dbReference>
<dbReference type="InterPro" id="IPR017438">
    <property type="entry name" value="ATP-NAD_kinase_N"/>
</dbReference>
<protein>
    <submittedName>
        <fullName evidence="7">CIC11C00000005373</fullName>
    </submittedName>
    <submittedName>
        <fullName evidence="6">CIC11C00000005537</fullName>
    </submittedName>
</protein>